<dbReference type="PANTHER" id="PTHR21058:SF0">
    <property type="entry name" value="6,7-DIMETHYL-8-RIBITYLLUMAZINE SYNTHASE"/>
    <property type="match status" value="1"/>
</dbReference>
<evidence type="ECO:0000313" key="7">
    <source>
        <dbReference type="EMBL" id="CAB4656240.1"/>
    </source>
</evidence>
<dbReference type="HAMAP" id="MF_00178">
    <property type="entry name" value="Lumazine_synth"/>
    <property type="match status" value="1"/>
</dbReference>
<sequence>MATFEGTHDGKGMRVGIVCSRFNEFIVNALLDGAMRGLVASGVSEQAIDVAWVPGAFEIPIATKAMATSGRYDTLVTLGAVIRGETAHFEYVAGPVADSIAQIQLETGMPIGFAVLTVENVEQAVERSGPGAGNKGEEAAIGAIEMANVLKAIRGK</sequence>
<comment type="pathway">
    <text evidence="1">Cofactor biosynthesis; riboflavin biosynthesis; riboflavin from 2-hydroxy-3-oxobutyl phosphate and 5-amino-6-(D-ribitylamino)uracil: step 1/2.</text>
</comment>
<dbReference type="AlphaFoldDB" id="A0A6J6L2P4"/>
<dbReference type="UniPathway" id="UPA00275">
    <property type="reaction ID" value="UER00404"/>
</dbReference>
<dbReference type="EMBL" id="CAEZWH010000139">
    <property type="protein sequence ID" value="CAB4656240.1"/>
    <property type="molecule type" value="Genomic_DNA"/>
</dbReference>
<evidence type="ECO:0000256" key="6">
    <source>
        <dbReference type="ARBA" id="ARBA00048785"/>
    </source>
</evidence>
<dbReference type="GO" id="GO:0009231">
    <property type="term" value="P:riboflavin biosynthetic process"/>
    <property type="evidence" value="ECO:0007669"/>
    <property type="project" value="UniProtKB-UniPathway"/>
</dbReference>
<keyword evidence="5" id="KW-0808">Transferase</keyword>
<gene>
    <name evidence="7" type="ORF">UFOPK2195_00754</name>
</gene>
<dbReference type="Pfam" id="PF00885">
    <property type="entry name" value="DMRL_synthase"/>
    <property type="match status" value="1"/>
</dbReference>
<evidence type="ECO:0000256" key="1">
    <source>
        <dbReference type="ARBA" id="ARBA00004917"/>
    </source>
</evidence>
<protein>
    <recommendedName>
        <fullName evidence="3">6,7-dimethyl-8-ribityllumazine synthase</fullName>
        <ecNumber evidence="3">2.5.1.78</ecNumber>
    </recommendedName>
</protein>
<proteinExistence type="inferred from homology"/>
<reference evidence="7" key="1">
    <citation type="submission" date="2020-05" db="EMBL/GenBank/DDBJ databases">
        <authorList>
            <person name="Chiriac C."/>
            <person name="Salcher M."/>
            <person name="Ghai R."/>
            <person name="Kavagutti S V."/>
        </authorList>
    </citation>
    <scope>NUCLEOTIDE SEQUENCE</scope>
</reference>
<evidence type="ECO:0000256" key="3">
    <source>
        <dbReference type="ARBA" id="ARBA00012664"/>
    </source>
</evidence>
<comment type="catalytic activity">
    <reaction evidence="6">
        <text>(2S)-2-hydroxy-3-oxobutyl phosphate + 5-amino-6-(D-ribitylamino)uracil = 6,7-dimethyl-8-(1-D-ribityl)lumazine + phosphate + 2 H2O + H(+)</text>
        <dbReference type="Rhea" id="RHEA:26152"/>
        <dbReference type="ChEBI" id="CHEBI:15377"/>
        <dbReference type="ChEBI" id="CHEBI:15378"/>
        <dbReference type="ChEBI" id="CHEBI:15934"/>
        <dbReference type="ChEBI" id="CHEBI:43474"/>
        <dbReference type="ChEBI" id="CHEBI:58201"/>
        <dbReference type="ChEBI" id="CHEBI:58830"/>
        <dbReference type="EC" id="2.5.1.78"/>
    </reaction>
</comment>
<dbReference type="EC" id="2.5.1.78" evidence="3"/>
<evidence type="ECO:0000256" key="4">
    <source>
        <dbReference type="ARBA" id="ARBA00022619"/>
    </source>
</evidence>
<comment type="similarity">
    <text evidence="2">Belongs to the DMRL synthase family.</text>
</comment>
<dbReference type="NCBIfam" id="TIGR00114">
    <property type="entry name" value="lumazine-synth"/>
    <property type="match status" value="1"/>
</dbReference>
<name>A0A6J6L2P4_9ZZZZ</name>
<evidence type="ECO:0000256" key="2">
    <source>
        <dbReference type="ARBA" id="ARBA00007424"/>
    </source>
</evidence>
<evidence type="ECO:0000256" key="5">
    <source>
        <dbReference type="ARBA" id="ARBA00022679"/>
    </source>
</evidence>
<organism evidence="7">
    <name type="scientific">freshwater metagenome</name>
    <dbReference type="NCBI Taxonomy" id="449393"/>
    <lineage>
        <taxon>unclassified sequences</taxon>
        <taxon>metagenomes</taxon>
        <taxon>ecological metagenomes</taxon>
    </lineage>
</organism>
<dbReference type="GO" id="GO:0000906">
    <property type="term" value="F:6,7-dimethyl-8-ribityllumazine synthase activity"/>
    <property type="evidence" value="ECO:0007669"/>
    <property type="project" value="UniProtKB-EC"/>
</dbReference>
<dbReference type="Gene3D" id="3.40.50.960">
    <property type="entry name" value="Lumazine/riboflavin synthase"/>
    <property type="match status" value="1"/>
</dbReference>
<dbReference type="GO" id="GO:0005829">
    <property type="term" value="C:cytosol"/>
    <property type="evidence" value="ECO:0007669"/>
    <property type="project" value="TreeGrafter"/>
</dbReference>
<dbReference type="InterPro" id="IPR036467">
    <property type="entry name" value="LS/RS_sf"/>
</dbReference>
<dbReference type="CDD" id="cd09209">
    <property type="entry name" value="Lumazine_synthase-I"/>
    <property type="match status" value="1"/>
</dbReference>
<keyword evidence="4" id="KW-0686">Riboflavin biosynthesis</keyword>
<dbReference type="SUPFAM" id="SSF52121">
    <property type="entry name" value="Lumazine synthase"/>
    <property type="match status" value="1"/>
</dbReference>
<dbReference type="InterPro" id="IPR002180">
    <property type="entry name" value="LS/RS"/>
</dbReference>
<accession>A0A6J6L2P4</accession>
<dbReference type="GO" id="GO:0009349">
    <property type="term" value="C:riboflavin synthase complex"/>
    <property type="evidence" value="ECO:0007669"/>
    <property type="project" value="InterPro"/>
</dbReference>
<dbReference type="InterPro" id="IPR034964">
    <property type="entry name" value="LS"/>
</dbReference>
<dbReference type="PANTHER" id="PTHR21058">
    <property type="entry name" value="6,7-DIMETHYL-8-RIBITYLLUMAZINE SYNTHASE DMRL SYNTHASE LUMAZINE SYNTHASE"/>
    <property type="match status" value="1"/>
</dbReference>